<evidence type="ECO:0000256" key="1">
    <source>
        <dbReference type="SAM" id="MobiDB-lite"/>
    </source>
</evidence>
<organism evidence="2 3">
    <name type="scientific">Keguizhuia sedimenti</name>
    <dbReference type="NCBI Taxonomy" id="3064264"/>
    <lineage>
        <taxon>Bacteria</taxon>
        <taxon>Pseudomonadati</taxon>
        <taxon>Pseudomonadota</taxon>
        <taxon>Betaproteobacteria</taxon>
        <taxon>Burkholderiales</taxon>
        <taxon>Oxalobacteraceae</taxon>
        <taxon>Keguizhuia</taxon>
    </lineage>
</organism>
<gene>
    <name evidence="2" type="ORF">Q8A64_17955</name>
</gene>
<feature type="region of interest" description="Disordered" evidence="1">
    <location>
        <begin position="28"/>
        <end position="49"/>
    </location>
</feature>
<proteinExistence type="predicted"/>
<reference evidence="2 3" key="1">
    <citation type="submission" date="2023-08" db="EMBL/GenBank/DDBJ databases">
        <title>Oxalobacteraceae gen .nov., isolated from river sludge outside the plant.</title>
        <authorList>
            <person name="Zhao S.Y."/>
        </authorList>
    </citation>
    <scope>NUCLEOTIDE SEQUENCE [LARGE SCALE GENOMIC DNA]</scope>
    <source>
        <strain evidence="2 3">R-40</strain>
    </source>
</reference>
<protein>
    <submittedName>
        <fullName evidence="2">Cobalt-zinc-cadmium resistance protein</fullName>
    </submittedName>
</protein>
<dbReference type="EMBL" id="JAUYVH010000020">
    <property type="protein sequence ID" value="MDQ9172296.1"/>
    <property type="molecule type" value="Genomic_DNA"/>
</dbReference>
<evidence type="ECO:0000313" key="2">
    <source>
        <dbReference type="EMBL" id="MDQ9172296.1"/>
    </source>
</evidence>
<evidence type="ECO:0000313" key="3">
    <source>
        <dbReference type="Proteomes" id="UP001225596"/>
    </source>
</evidence>
<accession>A0ABU1BWB8</accession>
<keyword evidence="3" id="KW-1185">Reference proteome</keyword>
<dbReference type="Proteomes" id="UP001225596">
    <property type="component" value="Unassembled WGS sequence"/>
</dbReference>
<sequence length="108" mass="12068">MLFLLPVQITWAGVSAYCKHESGATAQHFGHHEHQHQSQEEDGKKDSPSFKFDGDCGFCQFGGIGFTSISSVSIGTLQPQVELNWMSTDLLSSYRPDRPERPKWVRAA</sequence>
<name>A0ABU1BWB8_9BURK</name>
<feature type="compositionally biased region" description="Basic and acidic residues" evidence="1">
    <location>
        <begin position="30"/>
        <end position="49"/>
    </location>
</feature>
<comment type="caution">
    <text evidence="2">The sequence shown here is derived from an EMBL/GenBank/DDBJ whole genome shotgun (WGS) entry which is preliminary data.</text>
</comment>